<proteinExistence type="predicted"/>
<evidence type="ECO:0000313" key="2">
    <source>
        <dbReference type="Proteomes" id="UP000683360"/>
    </source>
</evidence>
<dbReference type="EMBL" id="CAJPWZ010001626">
    <property type="protein sequence ID" value="CAG2219290.1"/>
    <property type="molecule type" value="Genomic_DNA"/>
</dbReference>
<dbReference type="AlphaFoldDB" id="A0A8S3SF56"/>
<reference evidence="1" key="1">
    <citation type="submission" date="2021-03" db="EMBL/GenBank/DDBJ databases">
        <authorList>
            <person name="Bekaert M."/>
        </authorList>
    </citation>
    <scope>NUCLEOTIDE SEQUENCE</scope>
</reference>
<dbReference type="Proteomes" id="UP000683360">
    <property type="component" value="Unassembled WGS sequence"/>
</dbReference>
<dbReference type="InterPro" id="IPR051077">
    <property type="entry name" value="Ca-dependent_lectin"/>
</dbReference>
<organism evidence="1 2">
    <name type="scientific">Mytilus edulis</name>
    <name type="common">Blue mussel</name>
    <dbReference type="NCBI Taxonomy" id="6550"/>
    <lineage>
        <taxon>Eukaryota</taxon>
        <taxon>Metazoa</taxon>
        <taxon>Spiralia</taxon>
        <taxon>Lophotrochozoa</taxon>
        <taxon>Mollusca</taxon>
        <taxon>Bivalvia</taxon>
        <taxon>Autobranchia</taxon>
        <taxon>Pteriomorphia</taxon>
        <taxon>Mytilida</taxon>
        <taxon>Mytiloidea</taxon>
        <taxon>Mytilidae</taxon>
        <taxon>Mytilinae</taxon>
        <taxon>Mytilus</taxon>
    </lineage>
</organism>
<gene>
    <name evidence="1" type="ORF">MEDL_32802</name>
</gene>
<keyword evidence="2" id="KW-1185">Reference proteome</keyword>
<dbReference type="PANTHER" id="PTHR24024:SF18">
    <property type="entry name" value="SHORT-CHAIN COLLAGEN C4-LIKE"/>
    <property type="match status" value="1"/>
</dbReference>
<dbReference type="GO" id="GO:0005615">
    <property type="term" value="C:extracellular space"/>
    <property type="evidence" value="ECO:0007669"/>
    <property type="project" value="TreeGrafter"/>
</dbReference>
<accession>A0A8S3SF56</accession>
<name>A0A8S3SF56_MYTED</name>
<protein>
    <submittedName>
        <fullName evidence="1">Uncharacterized protein</fullName>
    </submittedName>
</protein>
<evidence type="ECO:0000313" key="1">
    <source>
        <dbReference type="EMBL" id="CAG2219290.1"/>
    </source>
</evidence>
<comment type="caution">
    <text evidence="1">The sequence shown here is derived from an EMBL/GenBank/DDBJ whole genome shotgun (WGS) entry which is preliminary data.</text>
</comment>
<sequence length="729" mass="84632">MKWKDLDSSFENCSVKNSVKRQSLLLESVLEAAGFSATQIELNRNFHKFHDFVRKQLCDVAENIYVGSISEGIAGGFYYSGEPSDLDVILPLFKQIIVYDNDTLNTTLSEKEKHDIFFDAFHDNEFPGYMKMMWPFSFPLRIENEPVKLKARFVPNECAHELIREQRAEHQNITMDIPKQYEKNGPAFTEKFRYSVPFSPEYSSDSVPCLKYDYWPPCANEWINRSKVTGWPPIQIIKQVVAEKCWLAPVGNFDSSNKDIQWRLSMRGKFGPELLKQDKEISIILQCWDYKIKSLYDDFTTFQFFCLKYDRNPSLKSIQRYKDILREIERYKGFTVFEDEYTVMINSIIGMLSYSFYRQNPLQKTFLDEAIKYLDVTRTSLRSCILLRLASFFFMERMFDSAIEVCTVCTEISNHITHITPSKRTWEKVKQSKAFLLTLLPSMKTETLRNLRESILAASYSKGLQNRLVLENDYILNEFKNGMFVKPHFKVTYMTAEMWAVLQYELLSVPEKLKTFYDDKFPCPQYDDVPSIRIHPLLNRYLLQYLSKLFDAICSGVKQTRTKSEGFVGGASHSDIGSQVNMLCVPTQPQYAINNKKVDNHPWLSGTIYSIHQMNTPNTALDHSKYTQYGIPCTVCRSRDKTSVIMIPGRKECTSDWEKEYNGYLFGGNPKFKSGSEYVCIDEVPERRKKATSWSEKPILNPVHSKCNEAMPCPPFIDGRVLTCVVCSK</sequence>
<dbReference type="OrthoDB" id="6435801at2759"/>
<dbReference type="PANTHER" id="PTHR24024">
    <property type="entry name" value="PULMONARY SURFACTANT-ASSOCIATED PROTEIN A"/>
    <property type="match status" value="1"/>
</dbReference>